<gene>
    <name evidence="3" type="ORF">P1J78_21240</name>
</gene>
<dbReference type="Proteomes" id="UP001220964">
    <property type="component" value="Unassembled WGS sequence"/>
</dbReference>
<dbReference type="PANTHER" id="PTHR30383">
    <property type="entry name" value="THIOESTERASE 1/PROTEASE 1/LYSOPHOSPHOLIPASE L1"/>
    <property type="match status" value="1"/>
</dbReference>
<evidence type="ECO:0000256" key="2">
    <source>
        <dbReference type="SAM" id="SignalP"/>
    </source>
</evidence>
<feature type="region of interest" description="Disordered" evidence="1">
    <location>
        <begin position="56"/>
        <end position="78"/>
    </location>
</feature>
<dbReference type="InterPro" id="IPR036514">
    <property type="entry name" value="SGNH_hydro_sf"/>
</dbReference>
<dbReference type="InterPro" id="IPR007407">
    <property type="entry name" value="DUF459"/>
</dbReference>
<feature type="signal peptide" evidence="2">
    <location>
        <begin position="1"/>
        <end position="19"/>
    </location>
</feature>
<dbReference type="InterPro" id="IPR051532">
    <property type="entry name" value="Ester_Hydrolysis_Enzymes"/>
</dbReference>
<name>A0AAE3NTI6_9RHOB</name>
<dbReference type="Gene3D" id="3.40.50.1110">
    <property type="entry name" value="SGNH hydrolase"/>
    <property type="match status" value="1"/>
</dbReference>
<protein>
    <submittedName>
        <fullName evidence="3">DUF459 domain-containing protein</fullName>
    </submittedName>
</protein>
<proteinExistence type="predicted"/>
<comment type="caution">
    <text evidence="3">The sequence shown here is derived from an EMBL/GenBank/DDBJ whole genome shotgun (WGS) entry which is preliminary data.</text>
</comment>
<dbReference type="RefSeq" id="WP_275569391.1">
    <property type="nucleotide sequence ID" value="NZ_JARGYC010000084.1"/>
</dbReference>
<evidence type="ECO:0000313" key="3">
    <source>
        <dbReference type="EMBL" id="MDF0603268.1"/>
    </source>
</evidence>
<evidence type="ECO:0000313" key="4">
    <source>
        <dbReference type="Proteomes" id="UP001220964"/>
    </source>
</evidence>
<evidence type="ECO:0000256" key="1">
    <source>
        <dbReference type="SAM" id="MobiDB-lite"/>
    </source>
</evidence>
<dbReference type="AlphaFoldDB" id="A0AAE3NTI6"/>
<dbReference type="PROSITE" id="PS51257">
    <property type="entry name" value="PROKAR_LIPOPROTEIN"/>
    <property type="match status" value="1"/>
</dbReference>
<dbReference type="SUPFAM" id="SSF52266">
    <property type="entry name" value="SGNH hydrolase"/>
    <property type="match status" value="1"/>
</dbReference>
<feature type="chain" id="PRO_5041925265" evidence="2">
    <location>
        <begin position="20"/>
        <end position="299"/>
    </location>
</feature>
<keyword evidence="4" id="KW-1185">Reference proteome</keyword>
<dbReference type="EMBL" id="JARGYC010000084">
    <property type="protein sequence ID" value="MDF0603268.1"/>
    <property type="molecule type" value="Genomic_DNA"/>
</dbReference>
<keyword evidence="2" id="KW-0732">Signal</keyword>
<dbReference type="GO" id="GO:0004622">
    <property type="term" value="F:phosphatidylcholine lysophospholipase activity"/>
    <property type="evidence" value="ECO:0007669"/>
    <property type="project" value="TreeGrafter"/>
</dbReference>
<accession>A0AAE3NTI6</accession>
<reference evidence="3" key="1">
    <citation type="submission" date="2023-03" db="EMBL/GenBank/DDBJ databases">
        <title>Multiphase analysis and comparison of six strains from genera Psychromarinibacter, Lutimaribacter, and Maritimibacter, including a novel species: Psychromarinibacter sediminicola sp. nov.</title>
        <authorList>
            <person name="Wang Y.-H."/>
            <person name="Ye M.-Q."/>
            <person name="Du Z.-J."/>
        </authorList>
    </citation>
    <scope>NUCLEOTIDE SEQUENCE</scope>
    <source>
        <strain evidence="3">C21-152</strain>
    </source>
</reference>
<dbReference type="PANTHER" id="PTHR30383:SF5">
    <property type="entry name" value="SGNH HYDROLASE-TYPE ESTERASE DOMAIN-CONTAINING PROTEIN"/>
    <property type="match status" value="1"/>
</dbReference>
<organism evidence="3 4">
    <name type="scientific">Psychromarinibacter sediminicola</name>
    <dbReference type="NCBI Taxonomy" id="3033385"/>
    <lineage>
        <taxon>Bacteria</taxon>
        <taxon>Pseudomonadati</taxon>
        <taxon>Pseudomonadota</taxon>
        <taxon>Alphaproteobacteria</taxon>
        <taxon>Rhodobacterales</taxon>
        <taxon>Paracoccaceae</taxon>
        <taxon>Psychromarinibacter</taxon>
    </lineage>
</organism>
<sequence length="299" mass="31452">MSKFSKALLPLVLVLSAAACSTGADRAGAQDLGLEIVSAPAPRAETPPPEKEAVNVSNRQEHFRPPSGGAIPTKVSRNVTPDDPLRVMVIGDSLADGFGIFMKQMVASRGLPVTVTNRGKTSTGLARTDFYNWPANFAPMAASGDPDVVVVHFGANDNQPIRLPGGGSVPYDTPEWDAAYRAEARKILDVAAANGAVVYWLGPAPDRDSHRNALLTKANRLFRAEAQAAGAHFISLPAFAAGPNGEFVRVAGGTTIRAGDGSHFTVAGYNMVVDRILTAIERDNPGIFMPPSVEVAGLQ</sequence>
<dbReference type="Pfam" id="PF04311">
    <property type="entry name" value="DUF459"/>
    <property type="match status" value="1"/>
</dbReference>